<dbReference type="NCBIfam" id="TIGR00229">
    <property type="entry name" value="sensory_box"/>
    <property type="match status" value="2"/>
</dbReference>
<dbReference type="InterPro" id="IPR003661">
    <property type="entry name" value="HisK_dim/P_dom"/>
</dbReference>
<evidence type="ECO:0000259" key="11">
    <source>
        <dbReference type="PROSITE" id="PS50112"/>
    </source>
</evidence>
<dbReference type="PROSITE" id="PS50109">
    <property type="entry name" value="HIS_KIN"/>
    <property type="match status" value="1"/>
</dbReference>
<dbReference type="Gene3D" id="3.30.565.10">
    <property type="entry name" value="Histidine kinase-like ATPase, C-terminal domain"/>
    <property type="match status" value="1"/>
</dbReference>
<evidence type="ECO:0000256" key="8">
    <source>
        <dbReference type="ARBA" id="ARBA00022969"/>
    </source>
</evidence>
<evidence type="ECO:0000256" key="6">
    <source>
        <dbReference type="ARBA" id="ARBA00022777"/>
    </source>
</evidence>
<comment type="catalytic activity">
    <reaction evidence="1">
        <text>ATP + protein L-histidine = ADP + protein N-phospho-L-histidine.</text>
        <dbReference type="EC" id="2.7.13.3"/>
    </reaction>
</comment>
<dbReference type="CDD" id="cd00082">
    <property type="entry name" value="HisKA"/>
    <property type="match status" value="1"/>
</dbReference>
<keyword evidence="8" id="KW-0749">Sporulation</keyword>
<dbReference type="SUPFAM" id="SSF47384">
    <property type="entry name" value="Homodimeric domain of signal transducing histidine kinase"/>
    <property type="match status" value="1"/>
</dbReference>
<dbReference type="EMBL" id="NUWN01000037">
    <property type="protein sequence ID" value="PFK42661.1"/>
    <property type="molecule type" value="Genomic_DNA"/>
</dbReference>
<feature type="domain" description="Histidine kinase" evidence="10">
    <location>
        <begin position="303"/>
        <end position="509"/>
    </location>
</feature>
<accession>A0A2B0MDK0</accession>
<evidence type="ECO:0000256" key="4">
    <source>
        <dbReference type="ARBA" id="ARBA00022679"/>
    </source>
</evidence>
<dbReference type="SUPFAM" id="SSF55785">
    <property type="entry name" value="PYP-like sensor domain (PAS domain)"/>
    <property type="match status" value="2"/>
</dbReference>
<evidence type="ECO:0000313" key="13">
    <source>
        <dbReference type="EMBL" id="PFK42661.1"/>
    </source>
</evidence>
<keyword evidence="5" id="KW-0547">Nucleotide-binding</keyword>
<dbReference type="FunFam" id="1.10.287.130:FF:000040">
    <property type="entry name" value="PAS domain-containing sensor histidine kinase"/>
    <property type="match status" value="1"/>
</dbReference>
<keyword evidence="4" id="KW-0808">Transferase</keyword>
<evidence type="ECO:0000256" key="9">
    <source>
        <dbReference type="ARBA" id="ARBA00023012"/>
    </source>
</evidence>
<evidence type="ECO:0000256" key="2">
    <source>
        <dbReference type="ARBA" id="ARBA00012438"/>
    </source>
</evidence>
<keyword evidence="7" id="KW-0067">ATP-binding</keyword>
<dbReference type="EC" id="2.7.13.3" evidence="2"/>
<evidence type="ECO:0000259" key="12">
    <source>
        <dbReference type="PROSITE" id="PS50113"/>
    </source>
</evidence>
<dbReference type="InterPro" id="IPR036097">
    <property type="entry name" value="HisK_dim/P_sf"/>
</dbReference>
<dbReference type="InterPro" id="IPR035965">
    <property type="entry name" value="PAS-like_dom_sf"/>
</dbReference>
<evidence type="ECO:0000259" key="10">
    <source>
        <dbReference type="PROSITE" id="PS50109"/>
    </source>
</evidence>
<keyword evidence="6 13" id="KW-0418">Kinase</keyword>
<name>A0A2B0MDK0_BACCE</name>
<dbReference type="InterPro" id="IPR036890">
    <property type="entry name" value="HATPase_C_sf"/>
</dbReference>
<dbReference type="Gene3D" id="3.30.450.20">
    <property type="entry name" value="PAS domain"/>
    <property type="match status" value="2"/>
</dbReference>
<feature type="domain" description="PAS" evidence="11">
    <location>
        <begin position="36"/>
        <end position="81"/>
    </location>
</feature>
<dbReference type="Gene3D" id="1.10.287.130">
    <property type="match status" value="1"/>
</dbReference>
<dbReference type="GO" id="GO:0000155">
    <property type="term" value="F:phosphorelay sensor kinase activity"/>
    <property type="evidence" value="ECO:0007669"/>
    <property type="project" value="InterPro"/>
</dbReference>
<evidence type="ECO:0000256" key="3">
    <source>
        <dbReference type="ARBA" id="ARBA00022553"/>
    </source>
</evidence>
<dbReference type="SMART" id="SM00091">
    <property type="entry name" value="PAS"/>
    <property type="match status" value="2"/>
</dbReference>
<dbReference type="Pfam" id="PF08448">
    <property type="entry name" value="PAS_4"/>
    <property type="match status" value="1"/>
</dbReference>
<dbReference type="PROSITE" id="PS50113">
    <property type="entry name" value="PAC"/>
    <property type="match status" value="1"/>
</dbReference>
<organism evidence="13 14">
    <name type="scientific">Bacillus cereus</name>
    <dbReference type="NCBI Taxonomy" id="1396"/>
    <lineage>
        <taxon>Bacteria</taxon>
        <taxon>Bacillati</taxon>
        <taxon>Bacillota</taxon>
        <taxon>Bacilli</taxon>
        <taxon>Bacillales</taxon>
        <taxon>Bacillaceae</taxon>
        <taxon>Bacillus</taxon>
        <taxon>Bacillus cereus group</taxon>
    </lineage>
</organism>
<dbReference type="InterPro" id="IPR004358">
    <property type="entry name" value="Sig_transdc_His_kin-like_C"/>
</dbReference>
<proteinExistence type="predicted"/>
<protein>
    <recommendedName>
        <fullName evidence="2">histidine kinase</fullName>
        <ecNumber evidence="2">2.7.13.3</ecNumber>
    </recommendedName>
</protein>
<dbReference type="Proteomes" id="UP000242656">
    <property type="component" value="Unassembled WGS sequence"/>
</dbReference>
<dbReference type="CDD" id="cd00075">
    <property type="entry name" value="HATPase"/>
    <property type="match status" value="1"/>
</dbReference>
<dbReference type="PRINTS" id="PR00344">
    <property type="entry name" value="BCTRLSENSOR"/>
</dbReference>
<dbReference type="InterPro" id="IPR013656">
    <property type="entry name" value="PAS_4"/>
</dbReference>
<dbReference type="AlphaFoldDB" id="A0A2B0MDK0"/>
<evidence type="ECO:0000256" key="5">
    <source>
        <dbReference type="ARBA" id="ARBA00022741"/>
    </source>
</evidence>
<evidence type="ECO:0000256" key="1">
    <source>
        <dbReference type="ARBA" id="ARBA00000085"/>
    </source>
</evidence>
<dbReference type="Pfam" id="PF00512">
    <property type="entry name" value="HisKA"/>
    <property type="match status" value="1"/>
</dbReference>
<dbReference type="GO" id="GO:0030435">
    <property type="term" value="P:sporulation resulting in formation of a cellular spore"/>
    <property type="evidence" value="ECO:0007669"/>
    <property type="project" value="UniProtKB-KW"/>
</dbReference>
<dbReference type="GO" id="GO:0005524">
    <property type="term" value="F:ATP binding"/>
    <property type="evidence" value="ECO:0007669"/>
    <property type="project" value="UniProtKB-KW"/>
</dbReference>
<dbReference type="PANTHER" id="PTHR43065:SF34">
    <property type="entry name" value="SPORULATION KINASE A"/>
    <property type="match status" value="1"/>
</dbReference>
<sequence>MYGGKIMNRKKFSSIQKNRRSVIPRRSQKHIQNCSFTEMYASLFEHNPDSIISLNLHGSILQINPSAEKILGYTSQELEGKIITSITEAHISDQILQCVKNTTADSQEEYILSIRHKEGYQIDVVTKLVPIFVQNHLTGVYAIMKPLEKSESIEKILKESEKRLRTLMNSMPAFVIFKDHEGRWLEANDYALSCFDFHDVPYHGKKDRELIQYNEAYRDAFLHCEDVDELAWQNRQIIQGEEFIIHRNTSNLILDISKVPLFHSDGSRKGLIVMGRDVTELKETEKLLRRSEKLAVVGQLTAGIAHEIRNPLTSLKGFLTLLKPDITEQNKWYVDVMLSEISQMESITSQFMAMSKPQVLSIHSCQIKKLIEEVVTFILPTAIMHNVHIIMDHSSVLPEIQCDGNQLKQVFINIFKNAIEAMPTGGKIFIRTQSIEERSVLIRIIDEGCGIPQDRISRLGEPFYSLKEKGTGLGLMMCYKIIEEHQGKLEITSELNTGTTVDVCLPISPLLKDNKTPKE</sequence>
<dbReference type="SMART" id="SM00387">
    <property type="entry name" value="HATPase_c"/>
    <property type="match status" value="1"/>
</dbReference>
<evidence type="ECO:0000256" key="7">
    <source>
        <dbReference type="ARBA" id="ARBA00022840"/>
    </source>
</evidence>
<dbReference type="CDD" id="cd00130">
    <property type="entry name" value="PAS"/>
    <property type="match status" value="2"/>
</dbReference>
<keyword evidence="9" id="KW-0902">Two-component regulatory system</keyword>
<dbReference type="Pfam" id="PF02518">
    <property type="entry name" value="HATPase_c"/>
    <property type="match status" value="1"/>
</dbReference>
<evidence type="ECO:0000313" key="14">
    <source>
        <dbReference type="Proteomes" id="UP000242656"/>
    </source>
</evidence>
<feature type="domain" description="PAC" evidence="12">
    <location>
        <begin position="238"/>
        <end position="290"/>
    </location>
</feature>
<dbReference type="InterPro" id="IPR005467">
    <property type="entry name" value="His_kinase_dom"/>
</dbReference>
<gene>
    <name evidence="13" type="ORF">COI93_11445</name>
</gene>
<comment type="caution">
    <text evidence="13">The sequence shown here is derived from an EMBL/GenBank/DDBJ whole genome shotgun (WGS) entry which is preliminary data.</text>
</comment>
<reference evidence="13 14" key="1">
    <citation type="submission" date="2017-09" db="EMBL/GenBank/DDBJ databases">
        <title>Large-scale bioinformatics analysis of Bacillus genomes uncovers conserved roles of natural products in bacterial physiology.</title>
        <authorList>
            <consortium name="Agbiome Team Llc"/>
            <person name="Bleich R.M."/>
            <person name="Grubbs K.J."/>
            <person name="Santa Maria K.C."/>
            <person name="Allen S.E."/>
            <person name="Farag S."/>
            <person name="Shank E.A."/>
            <person name="Bowers A."/>
        </authorList>
    </citation>
    <scope>NUCLEOTIDE SEQUENCE [LARGE SCALE GENOMIC DNA]</scope>
    <source>
        <strain evidence="13 14">AFS083043</strain>
    </source>
</reference>
<dbReference type="PANTHER" id="PTHR43065">
    <property type="entry name" value="SENSOR HISTIDINE KINASE"/>
    <property type="match status" value="1"/>
</dbReference>
<dbReference type="InterPro" id="IPR000014">
    <property type="entry name" value="PAS"/>
</dbReference>
<dbReference type="SMART" id="SM00388">
    <property type="entry name" value="HisKA"/>
    <property type="match status" value="1"/>
</dbReference>
<dbReference type="InterPro" id="IPR000700">
    <property type="entry name" value="PAS-assoc_C"/>
</dbReference>
<keyword evidence="3" id="KW-0597">Phosphoprotein</keyword>
<dbReference type="PROSITE" id="PS50112">
    <property type="entry name" value="PAS"/>
    <property type="match status" value="1"/>
</dbReference>
<dbReference type="InterPro" id="IPR003594">
    <property type="entry name" value="HATPase_dom"/>
</dbReference>
<dbReference type="SUPFAM" id="SSF55874">
    <property type="entry name" value="ATPase domain of HSP90 chaperone/DNA topoisomerase II/histidine kinase"/>
    <property type="match status" value="1"/>
</dbReference>
<dbReference type="Pfam" id="PF13426">
    <property type="entry name" value="PAS_9"/>
    <property type="match status" value="1"/>
</dbReference>